<keyword evidence="1" id="KW-0472">Membrane</keyword>
<feature type="transmembrane region" description="Helical" evidence="1">
    <location>
        <begin position="70"/>
        <end position="92"/>
    </location>
</feature>
<reference evidence="2 3" key="1">
    <citation type="submission" date="2021-06" db="EMBL/GenBank/DDBJ databases">
        <title>Halomicroarcula sp. a new haloarchaeum isolated from saline soil.</title>
        <authorList>
            <person name="Duran-Viseras A."/>
            <person name="Sanchez-Porro C."/>
            <person name="Ventosa A."/>
        </authorList>
    </citation>
    <scope>NUCLEOTIDE SEQUENCE [LARGE SCALE GENOMIC DNA]</scope>
    <source>
        <strain evidence="2 3">F27</strain>
    </source>
</reference>
<name>A0AAW4PCW9_9EURY</name>
<dbReference type="Proteomes" id="UP001430455">
    <property type="component" value="Unassembled WGS sequence"/>
</dbReference>
<gene>
    <name evidence="2" type="ORF">EGH23_11155</name>
</gene>
<keyword evidence="1" id="KW-1133">Transmembrane helix</keyword>
<dbReference type="RefSeq" id="WP_220580079.1">
    <property type="nucleotide sequence ID" value="NZ_RKLT01000003.1"/>
</dbReference>
<accession>A0AAW4PCW9</accession>
<evidence type="ECO:0000256" key="1">
    <source>
        <dbReference type="SAM" id="Phobius"/>
    </source>
</evidence>
<feature type="transmembrane region" description="Helical" evidence="1">
    <location>
        <begin position="98"/>
        <end position="117"/>
    </location>
</feature>
<dbReference type="EMBL" id="RKLT01000003">
    <property type="protein sequence ID" value="MBX0295438.1"/>
    <property type="molecule type" value="Genomic_DNA"/>
</dbReference>
<evidence type="ECO:0000313" key="2">
    <source>
        <dbReference type="EMBL" id="MBX0295438.1"/>
    </source>
</evidence>
<proteinExistence type="predicted"/>
<keyword evidence="3" id="KW-1185">Reference proteome</keyword>
<dbReference type="AlphaFoldDB" id="A0AAW4PCW9"/>
<organism evidence="2 3">
    <name type="scientific">Haloarcula nitratireducens</name>
    <dbReference type="NCBI Taxonomy" id="2487749"/>
    <lineage>
        <taxon>Archaea</taxon>
        <taxon>Methanobacteriati</taxon>
        <taxon>Methanobacteriota</taxon>
        <taxon>Stenosarchaea group</taxon>
        <taxon>Halobacteria</taxon>
        <taxon>Halobacteriales</taxon>
        <taxon>Haloarculaceae</taxon>
        <taxon>Haloarcula</taxon>
    </lineage>
</organism>
<protein>
    <submittedName>
        <fullName evidence="2">Uncharacterized protein</fullName>
    </submittedName>
</protein>
<comment type="caution">
    <text evidence="2">The sequence shown here is derived from an EMBL/GenBank/DDBJ whole genome shotgun (WGS) entry which is preliminary data.</text>
</comment>
<keyword evidence="1" id="KW-0812">Transmembrane</keyword>
<evidence type="ECO:0000313" key="3">
    <source>
        <dbReference type="Proteomes" id="UP001430455"/>
    </source>
</evidence>
<feature type="transmembrane region" description="Helical" evidence="1">
    <location>
        <begin position="35"/>
        <end position="58"/>
    </location>
</feature>
<sequence length="121" mass="12444">MVQAKIRYSAAGGIVLIAVLIGVLADVISPNEGLAIGLLIGFVGIVFSQMLNLMVVGISEWRLRTIGGAVIGLVAAIGLPAIILAILGLLNLEPGNTLGRTYFVTIVSSGVSSIISLDNNM</sequence>